<keyword evidence="3" id="KW-1185">Reference proteome</keyword>
<accession>A0A9D4PE32</accession>
<gene>
    <name evidence="2" type="ORF">HPB52_000166</name>
</gene>
<comment type="caution">
    <text evidence="2">The sequence shown here is derived from an EMBL/GenBank/DDBJ whole genome shotgun (WGS) entry which is preliminary data.</text>
</comment>
<evidence type="ECO:0000256" key="1">
    <source>
        <dbReference type="SAM" id="MobiDB-lite"/>
    </source>
</evidence>
<name>A0A9D4PE32_RHISA</name>
<feature type="region of interest" description="Disordered" evidence="1">
    <location>
        <begin position="1"/>
        <end position="107"/>
    </location>
</feature>
<feature type="compositionally biased region" description="Basic and acidic residues" evidence="1">
    <location>
        <begin position="1"/>
        <end position="20"/>
    </location>
</feature>
<dbReference type="Proteomes" id="UP000821837">
    <property type="component" value="Chromosome 8"/>
</dbReference>
<sequence>MRATDDDRLGPVQVDRKCDTCRSSNQRRRRPRNDAQNKPQHPSGRDEAPIRGNSALPCSAQTGQEDETQASRPRPSPPPVSSMKGKTTPPPSREKSGELCQGLRVRPPTSDVYFGMTFITTSRGGRTGVDGVDDVSSARITSRMRVFKLLPHPLVSSSSKG</sequence>
<reference evidence="2" key="2">
    <citation type="submission" date="2021-09" db="EMBL/GenBank/DDBJ databases">
        <authorList>
            <person name="Jia N."/>
            <person name="Wang J."/>
            <person name="Shi W."/>
            <person name="Du L."/>
            <person name="Sun Y."/>
            <person name="Zhan W."/>
            <person name="Jiang J."/>
            <person name="Wang Q."/>
            <person name="Zhang B."/>
            <person name="Ji P."/>
            <person name="Sakyi L.B."/>
            <person name="Cui X."/>
            <person name="Yuan T."/>
            <person name="Jiang B."/>
            <person name="Yang W."/>
            <person name="Lam T.T.-Y."/>
            <person name="Chang Q."/>
            <person name="Ding S."/>
            <person name="Wang X."/>
            <person name="Zhu J."/>
            <person name="Ruan X."/>
            <person name="Zhao L."/>
            <person name="Wei J."/>
            <person name="Que T."/>
            <person name="Du C."/>
            <person name="Cheng J."/>
            <person name="Dai P."/>
            <person name="Han X."/>
            <person name="Huang E."/>
            <person name="Gao Y."/>
            <person name="Liu J."/>
            <person name="Shao H."/>
            <person name="Ye R."/>
            <person name="Li L."/>
            <person name="Wei W."/>
            <person name="Wang X."/>
            <person name="Wang C."/>
            <person name="Huo Q."/>
            <person name="Li W."/>
            <person name="Guo W."/>
            <person name="Chen H."/>
            <person name="Chen S."/>
            <person name="Zhou L."/>
            <person name="Zhou L."/>
            <person name="Ni X."/>
            <person name="Tian J."/>
            <person name="Zhou Y."/>
            <person name="Sheng Y."/>
            <person name="Liu T."/>
            <person name="Pan Y."/>
            <person name="Xia L."/>
            <person name="Li J."/>
            <person name="Zhao F."/>
            <person name="Cao W."/>
        </authorList>
    </citation>
    <scope>NUCLEOTIDE SEQUENCE</scope>
    <source>
        <strain evidence="2">Rsan-2018</strain>
        <tissue evidence="2">Larvae</tissue>
    </source>
</reference>
<protein>
    <submittedName>
        <fullName evidence="2">Uncharacterized protein</fullName>
    </submittedName>
</protein>
<proteinExistence type="predicted"/>
<dbReference type="EMBL" id="JABSTV010001254">
    <property type="protein sequence ID" value="KAH7938747.1"/>
    <property type="molecule type" value="Genomic_DNA"/>
</dbReference>
<evidence type="ECO:0000313" key="2">
    <source>
        <dbReference type="EMBL" id="KAH7938747.1"/>
    </source>
</evidence>
<dbReference type="AlphaFoldDB" id="A0A9D4PE32"/>
<reference evidence="2" key="1">
    <citation type="journal article" date="2020" name="Cell">
        <title>Large-Scale Comparative Analyses of Tick Genomes Elucidate Their Genetic Diversity and Vector Capacities.</title>
        <authorList>
            <consortium name="Tick Genome and Microbiome Consortium (TIGMIC)"/>
            <person name="Jia N."/>
            <person name="Wang J."/>
            <person name="Shi W."/>
            <person name="Du L."/>
            <person name="Sun Y."/>
            <person name="Zhan W."/>
            <person name="Jiang J.F."/>
            <person name="Wang Q."/>
            <person name="Zhang B."/>
            <person name="Ji P."/>
            <person name="Bell-Sakyi L."/>
            <person name="Cui X.M."/>
            <person name="Yuan T.T."/>
            <person name="Jiang B.G."/>
            <person name="Yang W.F."/>
            <person name="Lam T.T."/>
            <person name="Chang Q.C."/>
            <person name="Ding S.J."/>
            <person name="Wang X.J."/>
            <person name="Zhu J.G."/>
            <person name="Ruan X.D."/>
            <person name="Zhao L."/>
            <person name="Wei J.T."/>
            <person name="Ye R.Z."/>
            <person name="Que T.C."/>
            <person name="Du C.H."/>
            <person name="Zhou Y.H."/>
            <person name="Cheng J.X."/>
            <person name="Dai P.F."/>
            <person name="Guo W.B."/>
            <person name="Han X.H."/>
            <person name="Huang E.J."/>
            <person name="Li L.F."/>
            <person name="Wei W."/>
            <person name="Gao Y.C."/>
            <person name="Liu J.Z."/>
            <person name="Shao H.Z."/>
            <person name="Wang X."/>
            <person name="Wang C.C."/>
            <person name="Yang T.C."/>
            <person name="Huo Q.B."/>
            <person name="Li W."/>
            <person name="Chen H.Y."/>
            <person name="Chen S.E."/>
            <person name="Zhou L.G."/>
            <person name="Ni X.B."/>
            <person name="Tian J.H."/>
            <person name="Sheng Y."/>
            <person name="Liu T."/>
            <person name="Pan Y.S."/>
            <person name="Xia L.Y."/>
            <person name="Li J."/>
            <person name="Zhao F."/>
            <person name="Cao W.C."/>
        </authorList>
    </citation>
    <scope>NUCLEOTIDE SEQUENCE</scope>
    <source>
        <strain evidence="2">Rsan-2018</strain>
    </source>
</reference>
<evidence type="ECO:0000313" key="3">
    <source>
        <dbReference type="Proteomes" id="UP000821837"/>
    </source>
</evidence>
<organism evidence="2 3">
    <name type="scientific">Rhipicephalus sanguineus</name>
    <name type="common">Brown dog tick</name>
    <name type="synonym">Ixodes sanguineus</name>
    <dbReference type="NCBI Taxonomy" id="34632"/>
    <lineage>
        <taxon>Eukaryota</taxon>
        <taxon>Metazoa</taxon>
        <taxon>Ecdysozoa</taxon>
        <taxon>Arthropoda</taxon>
        <taxon>Chelicerata</taxon>
        <taxon>Arachnida</taxon>
        <taxon>Acari</taxon>
        <taxon>Parasitiformes</taxon>
        <taxon>Ixodida</taxon>
        <taxon>Ixodoidea</taxon>
        <taxon>Ixodidae</taxon>
        <taxon>Rhipicephalinae</taxon>
        <taxon>Rhipicephalus</taxon>
        <taxon>Rhipicephalus</taxon>
    </lineage>
</organism>